<proteinExistence type="predicted"/>
<name>A0A1V4J4G0_PATFA</name>
<keyword evidence="2" id="KW-1185">Reference proteome</keyword>
<dbReference type="AlphaFoldDB" id="A0A1V4J4G0"/>
<organism evidence="1 2">
    <name type="scientific">Patagioenas fasciata monilis</name>
    <dbReference type="NCBI Taxonomy" id="372326"/>
    <lineage>
        <taxon>Eukaryota</taxon>
        <taxon>Metazoa</taxon>
        <taxon>Chordata</taxon>
        <taxon>Craniata</taxon>
        <taxon>Vertebrata</taxon>
        <taxon>Euteleostomi</taxon>
        <taxon>Archelosauria</taxon>
        <taxon>Archosauria</taxon>
        <taxon>Dinosauria</taxon>
        <taxon>Saurischia</taxon>
        <taxon>Theropoda</taxon>
        <taxon>Coelurosauria</taxon>
        <taxon>Aves</taxon>
        <taxon>Neognathae</taxon>
        <taxon>Neoaves</taxon>
        <taxon>Columbimorphae</taxon>
        <taxon>Columbiformes</taxon>
        <taxon>Columbidae</taxon>
        <taxon>Patagioenas</taxon>
    </lineage>
</organism>
<evidence type="ECO:0000313" key="2">
    <source>
        <dbReference type="Proteomes" id="UP000190648"/>
    </source>
</evidence>
<gene>
    <name evidence="1" type="ORF">AV530_017048</name>
</gene>
<protein>
    <submittedName>
        <fullName evidence="1">Uncharacterized protein</fullName>
    </submittedName>
</protein>
<dbReference type="Proteomes" id="UP000190648">
    <property type="component" value="Unassembled WGS sequence"/>
</dbReference>
<accession>A0A1V4J4G0</accession>
<sequence>MMEVLNEEYQHRGRITAEEQNKNFILCMSERDWFFSTWLLPDRFMIPTSPTCDAKARRQNPDPKEVGGKTLICFLGTQIWPLYK</sequence>
<comment type="caution">
    <text evidence="1">The sequence shown here is derived from an EMBL/GenBank/DDBJ whole genome shotgun (WGS) entry which is preliminary data.</text>
</comment>
<reference evidence="1 2" key="1">
    <citation type="submission" date="2016-02" db="EMBL/GenBank/DDBJ databases">
        <title>Band-tailed pigeon sequencing and assembly.</title>
        <authorList>
            <person name="Soares A.E."/>
            <person name="Novak B.J."/>
            <person name="Rice E.S."/>
            <person name="O'Connell B."/>
            <person name="Chang D."/>
            <person name="Weber S."/>
            <person name="Shapiro B."/>
        </authorList>
    </citation>
    <scope>NUCLEOTIDE SEQUENCE [LARGE SCALE GENOMIC DNA]</scope>
    <source>
        <strain evidence="1">BTP2013</strain>
        <tissue evidence="1">Blood</tissue>
    </source>
</reference>
<dbReference type="EMBL" id="LSYS01009367">
    <property type="protein sequence ID" value="OPJ67142.1"/>
    <property type="molecule type" value="Genomic_DNA"/>
</dbReference>
<evidence type="ECO:0000313" key="1">
    <source>
        <dbReference type="EMBL" id="OPJ67142.1"/>
    </source>
</evidence>